<evidence type="ECO:0000313" key="3">
    <source>
        <dbReference type="Proteomes" id="UP001321450"/>
    </source>
</evidence>
<dbReference type="Pfam" id="PF02613">
    <property type="entry name" value="Nitrate_red_del"/>
    <property type="match status" value="1"/>
</dbReference>
<dbReference type="GO" id="GO:0042128">
    <property type="term" value="P:nitrate assimilation"/>
    <property type="evidence" value="ECO:0007669"/>
    <property type="project" value="UniProtKB-KW"/>
</dbReference>
<dbReference type="InterPro" id="IPR036411">
    <property type="entry name" value="TorD-like_sf"/>
</dbReference>
<evidence type="ECO:0000256" key="1">
    <source>
        <dbReference type="ARBA" id="ARBA00023063"/>
    </source>
</evidence>
<dbReference type="SUPFAM" id="SSF89155">
    <property type="entry name" value="TorD-like"/>
    <property type="match status" value="1"/>
</dbReference>
<gene>
    <name evidence="2" type="ORF">MIN45_P0039</name>
</gene>
<dbReference type="GO" id="GO:0051082">
    <property type="term" value="F:unfolded protein binding"/>
    <property type="evidence" value="ECO:0007669"/>
    <property type="project" value="InterPro"/>
</dbReference>
<dbReference type="Proteomes" id="UP001321450">
    <property type="component" value="Chromosome"/>
</dbReference>
<keyword evidence="3" id="KW-1185">Reference proteome</keyword>
<protein>
    <submittedName>
        <fullName evidence="2">Nitrate reductase molybdenum cofactor assembly chaperone NarJ/NarW</fullName>
    </submittedName>
</protein>
<accession>A0AAU9C2T1</accession>
<dbReference type="EMBL" id="AP024718">
    <property type="protein sequence ID" value="BCX87672.1"/>
    <property type="molecule type" value="Genomic_DNA"/>
</dbReference>
<dbReference type="KEGG" id="meiy:MIN45_P0039"/>
<evidence type="ECO:0000313" key="2">
    <source>
        <dbReference type="EMBL" id="BCX87672.1"/>
    </source>
</evidence>
<keyword evidence="1" id="KW-0534">Nitrate assimilation</keyword>
<dbReference type="PANTHER" id="PTHR43680:SF2">
    <property type="entry name" value="NITRATE REDUCTASE MOLYBDENUM COFACTOR ASSEMBLY CHAPERONE NARJ"/>
    <property type="match status" value="1"/>
</dbReference>
<dbReference type="GO" id="GO:0016530">
    <property type="term" value="F:metallochaperone activity"/>
    <property type="evidence" value="ECO:0007669"/>
    <property type="project" value="TreeGrafter"/>
</dbReference>
<dbReference type="NCBIfam" id="TIGR00684">
    <property type="entry name" value="narJ"/>
    <property type="match status" value="1"/>
</dbReference>
<dbReference type="AlphaFoldDB" id="A0AAU9C2T1"/>
<dbReference type="RefSeq" id="WP_286292612.1">
    <property type="nucleotide sequence ID" value="NZ_AP024718.1"/>
</dbReference>
<sequence>MIRTFRALSALLTYPDAELQAAIPDIRQVLEDEQLVARETLEPMLTRLETGKLLDLQVDYVDLFDRTPRLSLYLFEHIHGDSRERGQAMVNLHALYQRHGLEIGGRELPDYLPLFLEFLATRPLDEARALLGETVHILAALRQRLEERDSGYALVLQALCGLADRPPAPQALTKLRDLPDADPETLDRAWAEAPVTFGPACTATEQPIIFDRRKPSTAPS</sequence>
<dbReference type="Gene3D" id="1.10.3480.10">
    <property type="entry name" value="TorD-like"/>
    <property type="match status" value="1"/>
</dbReference>
<dbReference type="InterPro" id="IPR020945">
    <property type="entry name" value="DMSO/NO3_reduct_chaperone"/>
</dbReference>
<organism evidence="2 3">
    <name type="scientific">Methylomarinovum tepidoasis</name>
    <dbReference type="NCBI Taxonomy" id="2840183"/>
    <lineage>
        <taxon>Bacteria</taxon>
        <taxon>Pseudomonadati</taxon>
        <taxon>Pseudomonadota</taxon>
        <taxon>Gammaproteobacteria</taxon>
        <taxon>Methylococcales</taxon>
        <taxon>Methylothermaceae</taxon>
        <taxon>Methylomarinovum</taxon>
    </lineage>
</organism>
<name>A0AAU9C2T1_9GAMM</name>
<proteinExistence type="predicted"/>
<dbReference type="PANTHER" id="PTHR43680">
    <property type="entry name" value="NITRATE REDUCTASE MOLYBDENUM COFACTOR ASSEMBLY CHAPERONE"/>
    <property type="match status" value="1"/>
</dbReference>
<dbReference type="InterPro" id="IPR003765">
    <property type="entry name" value="NO3_reductase_chaperone_NarJ"/>
</dbReference>
<reference evidence="3" key="1">
    <citation type="journal article" date="2024" name="Int. J. Syst. Evol. Microbiol.">
        <title>Methylomarinovum tepidoasis sp. nov., a moderately thermophilic methanotroph of the family Methylothermaceae isolated from a deep-sea hydrothermal field.</title>
        <authorList>
            <person name="Hirayama H."/>
            <person name="Takaki Y."/>
            <person name="Abe M."/>
            <person name="Miyazaki M."/>
            <person name="Uematsu K."/>
            <person name="Matsui Y."/>
            <person name="Takai K."/>
        </authorList>
    </citation>
    <scope>NUCLEOTIDE SEQUENCE [LARGE SCALE GENOMIC DNA]</scope>
    <source>
        <strain evidence="3">IN45</strain>
    </source>
</reference>
<dbReference type="GO" id="GO:0051131">
    <property type="term" value="P:chaperone-mediated protein complex assembly"/>
    <property type="evidence" value="ECO:0007669"/>
    <property type="project" value="InterPro"/>
</dbReference>